<evidence type="ECO:0000256" key="2">
    <source>
        <dbReference type="ARBA" id="ARBA00023235"/>
    </source>
</evidence>
<comment type="similarity">
    <text evidence="1">Belongs to the 4-oxalocrotonate tautomerase family.</text>
</comment>
<sequence length="70" mass="7590">MPTIRVELMTGRTVEQKRALAAALTEATVRTLGGNASSVDVVFFDIERHDWATGGELWLDKMATPPTAST</sequence>
<dbReference type="PANTHER" id="PTHR35530">
    <property type="entry name" value="TAUTOMERASE-RELATED"/>
    <property type="match status" value="1"/>
</dbReference>
<dbReference type="Proteomes" id="UP000293433">
    <property type="component" value="Unassembled WGS sequence"/>
</dbReference>
<keyword evidence="2" id="KW-0413">Isomerase</keyword>
<name>A0A4V2EVM5_9BURK</name>
<evidence type="ECO:0000256" key="1">
    <source>
        <dbReference type="ARBA" id="ARBA00006723"/>
    </source>
</evidence>
<gene>
    <name evidence="4" type="ORF">EV685_2633</name>
</gene>
<dbReference type="NCBIfam" id="NF001966">
    <property type="entry name" value="PRK00745.1"/>
    <property type="match status" value="1"/>
</dbReference>
<dbReference type="PANTHER" id="PTHR35530:SF1">
    <property type="entry name" value="2-HYDROXYMUCONATE TAUTOMERASE"/>
    <property type="match status" value="1"/>
</dbReference>
<evidence type="ECO:0000313" key="5">
    <source>
        <dbReference type="Proteomes" id="UP000293433"/>
    </source>
</evidence>
<dbReference type="OrthoDB" id="8527422at2"/>
<proteinExistence type="inferred from homology"/>
<dbReference type="GO" id="GO:0016853">
    <property type="term" value="F:isomerase activity"/>
    <property type="evidence" value="ECO:0007669"/>
    <property type="project" value="UniProtKB-KW"/>
</dbReference>
<dbReference type="RefSeq" id="WP_130482486.1">
    <property type="nucleotide sequence ID" value="NZ_SGWV01000010.1"/>
</dbReference>
<dbReference type="EMBL" id="SGWV01000010">
    <property type="protein sequence ID" value="RZS53010.1"/>
    <property type="molecule type" value="Genomic_DNA"/>
</dbReference>
<protein>
    <submittedName>
        <fullName evidence="4">4-oxalocrotonate tautomerase</fullName>
    </submittedName>
</protein>
<evidence type="ECO:0000259" key="3">
    <source>
        <dbReference type="Pfam" id="PF01361"/>
    </source>
</evidence>
<dbReference type="AlphaFoldDB" id="A0A4V2EVM5"/>
<accession>A0A4V2EVM5</accession>
<organism evidence="4 5">
    <name type="scientific">Sphaerotilus mobilis</name>
    <dbReference type="NCBI Taxonomy" id="47994"/>
    <lineage>
        <taxon>Bacteria</taxon>
        <taxon>Pseudomonadati</taxon>
        <taxon>Pseudomonadota</taxon>
        <taxon>Betaproteobacteria</taxon>
        <taxon>Burkholderiales</taxon>
        <taxon>Sphaerotilaceae</taxon>
        <taxon>Sphaerotilus</taxon>
    </lineage>
</organism>
<dbReference type="SUPFAM" id="SSF55331">
    <property type="entry name" value="Tautomerase/MIF"/>
    <property type="match status" value="1"/>
</dbReference>
<comment type="caution">
    <text evidence="4">The sequence shown here is derived from an EMBL/GenBank/DDBJ whole genome shotgun (WGS) entry which is preliminary data.</text>
</comment>
<dbReference type="Pfam" id="PF01361">
    <property type="entry name" value="Tautomerase"/>
    <property type="match status" value="1"/>
</dbReference>
<evidence type="ECO:0000313" key="4">
    <source>
        <dbReference type="EMBL" id="RZS53010.1"/>
    </source>
</evidence>
<dbReference type="InterPro" id="IPR004370">
    <property type="entry name" value="4-OT-like_dom"/>
</dbReference>
<keyword evidence="5" id="KW-1185">Reference proteome</keyword>
<dbReference type="InterPro" id="IPR014347">
    <property type="entry name" value="Tautomerase/MIF_sf"/>
</dbReference>
<reference evidence="4 5" key="1">
    <citation type="submission" date="2019-02" db="EMBL/GenBank/DDBJ databases">
        <title>Genomic Encyclopedia of Type Strains, Phase IV (KMG-IV): sequencing the most valuable type-strain genomes for metagenomic binning, comparative biology and taxonomic classification.</title>
        <authorList>
            <person name="Goeker M."/>
        </authorList>
    </citation>
    <scope>NUCLEOTIDE SEQUENCE [LARGE SCALE GENOMIC DNA]</scope>
    <source>
        <strain evidence="4 5">DSM 10617</strain>
    </source>
</reference>
<feature type="domain" description="4-oxalocrotonate tautomerase-like" evidence="3">
    <location>
        <begin position="2"/>
        <end position="57"/>
    </location>
</feature>
<dbReference type="Gene3D" id="3.30.429.10">
    <property type="entry name" value="Macrophage Migration Inhibitory Factor"/>
    <property type="match status" value="1"/>
</dbReference>